<dbReference type="InterPro" id="IPR043128">
    <property type="entry name" value="Rev_trsase/Diguanyl_cyclase"/>
</dbReference>
<dbReference type="InterPro" id="IPR052155">
    <property type="entry name" value="Biofilm_reg_signaling"/>
</dbReference>
<dbReference type="InterPro" id="IPR029787">
    <property type="entry name" value="Nucleotide_cyclase"/>
</dbReference>
<protein>
    <submittedName>
        <fullName evidence="3">Cyclic di-GMP phosphodiesterase Gmr</fullName>
        <ecNumber evidence="3">3.1.4.52</ecNumber>
    </submittedName>
</protein>
<dbReference type="Gene3D" id="3.30.70.270">
    <property type="match status" value="1"/>
</dbReference>
<comment type="caution">
    <text evidence="3">The sequence shown here is derived from an EMBL/GenBank/DDBJ whole genome shotgun (WGS) entry which is preliminary data.</text>
</comment>
<feature type="domain" description="EAL" evidence="1">
    <location>
        <begin position="399"/>
        <end position="653"/>
    </location>
</feature>
<sequence>MKNGMGMIKEKLSSLIGVSWNITNGDFKFNNISTKEDLNSDIKGIMKLIQLIEKDEFLKIKYSKIGKKINISGKLDICILEFGYEINGIKEKIGNLEIFNGNIIFKNNDILKNLEIIEILREFSNDTFIKIDDREKNVKLIGNFAKQISKSFEYSFALDEFFDCIKNKESFIKNYNSIGEGSILKDEIIFSNKKDYYLNINLKKKGDLLIGIIKDKTEEVIKREALKNLLSHDNITGFKTKEEIVKLINKRLVCAKGRCSLILLDLDDFKFINESFGYQAGDFVLREVGLRLTKKMLSNEYICRHNGDEFIIFFENIDSKEYLEECLTDIMDVFDDPIVYRGKHLYVNGSIGISVSPHNGLEFYGLLKNADAALTIAKKNGKGNFAFFDYSISREFSRTYDIQRCLRTAIKKEEFYVLFQPKVFVSNRKVIGFEALLRWKSSELGPVSPGELIPIAEMTRLIIPISTFILEEVFKKIRELLDLGYDNFKIGINLSELQLRYNTILRDLQEFREKYDVDLKYIEIEITESILMKSFDKNIKILKDIKKLGATIALDDFGTGYSSLNYLTKLPIDVLKIDRSFVTDLNKNLKSRCIVENIINLSHQLGIDVVAEGVEEKEQVDYLKNILCDIIQGYYFSKPREFEDIVKMIGKKI</sequence>
<keyword evidence="3" id="KW-0378">Hydrolase</keyword>
<proteinExistence type="predicted"/>
<dbReference type="PROSITE" id="PS50887">
    <property type="entry name" value="GGDEF"/>
    <property type="match status" value="1"/>
</dbReference>
<reference evidence="3 4" key="1">
    <citation type="submission" date="2016-02" db="EMBL/GenBank/DDBJ databases">
        <title>Genome sequence of Clostridium thermobutyricum DSM 4928.</title>
        <authorList>
            <person name="Poehlein A."/>
            <person name="Daniel R."/>
        </authorList>
    </citation>
    <scope>NUCLEOTIDE SEQUENCE [LARGE SCALE GENOMIC DNA]</scope>
    <source>
        <strain evidence="3 4">DSM 4928</strain>
    </source>
</reference>
<dbReference type="InterPro" id="IPR035919">
    <property type="entry name" value="EAL_sf"/>
</dbReference>
<dbReference type="EC" id="3.1.4.52" evidence="3"/>
<dbReference type="SMART" id="SM00052">
    <property type="entry name" value="EAL"/>
    <property type="match status" value="1"/>
</dbReference>
<dbReference type="GO" id="GO:0071111">
    <property type="term" value="F:cyclic-guanylate-specific phosphodiesterase activity"/>
    <property type="evidence" value="ECO:0007669"/>
    <property type="project" value="UniProtKB-EC"/>
</dbReference>
<name>A0A1V4SXR5_9CLOT</name>
<feature type="domain" description="GGDEF" evidence="2">
    <location>
        <begin position="257"/>
        <end position="390"/>
    </location>
</feature>
<dbReference type="SUPFAM" id="SSF141868">
    <property type="entry name" value="EAL domain-like"/>
    <property type="match status" value="1"/>
</dbReference>
<dbReference type="Pfam" id="PF00563">
    <property type="entry name" value="EAL"/>
    <property type="match status" value="1"/>
</dbReference>
<dbReference type="Proteomes" id="UP000191448">
    <property type="component" value="Unassembled WGS sequence"/>
</dbReference>
<dbReference type="Pfam" id="PF00990">
    <property type="entry name" value="GGDEF"/>
    <property type="match status" value="1"/>
</dbReference>
<dbReference type="InterPro" id="IPR001633">
    <property type="entry name" value="EAL_dom"/>
</dbReference>
<dbReference type="InterPro" id="IPR000160">
    <property type="entry name" value="GGDEF_dom"/>
</dbReference>
<gene>
    <name evidence="3" type="primary">gmr</name>
    <name evidence="3" type="ORF">CLTHE_07280</name>
</gene>
<dbReference type="OrthoDB" id="9762141at2"/>
<dbReference type="NCBIfam" id="TIGR00254">
    <property type="entry name" value="GGDEF"/>
    <property type="match status" value="1"/>
</dbReference>
<evidence type="ECO:0000259" key="1">
    <source>
        <dbReference type="PROSITE" id="PS50883"/>
    </source>
</evidence>
<evidence type="ECO:0000313" key="4">
    <source>
        <dbReference type="Proteomes" id="UP000191448"/>
    </source>
</evidence>
<dbReference type="SUPFAM" id="SSF55073">
    <property type="entry name" value="Nucleotide cyclase"/>
    <property type="match status" value="1"/>
</dbReference>
<dbReference type="AlphaFoldDB" id="A0A1V4SXR5"/>
<dbReference type="SMART" id="SM00267">
    <property type="entry name" value="GGDEF"/>
    <property type="match status" value="1"/>
</dbReference>
<dbReference type="PANTHER" id="PTHR44757:SF2">
    <property type="entry name" value="BIOFILM ARCHITECTURE MAINTENANCE PROTEIN MBAA"/>
    <property type="match status" value="1"/>
</dbReference>
<evidence type="ECO:0000259" key="2">
    <source>
        <dbReference type="PROSITE" id="PS50887"/>
    </source>
</evidence>
<dbReference type="EMBL" id="LTAY01000025">
    <property type="protein sequence ID" value="OPX49346.1"/>
    <property type="molecule type" value="Genomic_DNA"/>
</dbReference>
<dbReference type="Gene3D" id="3.20.20.450">
    <property type="entry name" value="EAL domain"/>
    <property type="match status" value="1"/>
</dbReference>
<organism evidence="3 4">
    <name type="scientific">Clostridium thermobutyricum DSM 4928</name>
    <dbReference type="NCBI Taxonomy" id="1121339"/>
    <lineage>
        <taxon>Bacteria</taxon>
        <taxon>Bacillati</taxon>
        <taxon>Bacillota</taxon>
        <taxon>Clostridia</taxon>
        <taxon>Eubacteriales</taxon>
        <taxon>Clostridiaceae</taxon>
        <taxon>Clostridium</taxon>
    </lineage>
</organism>
<dbReference type="PROSITE" id="PS50883">
    <property type="entry name" value="EAL"/>
    <property type="match status" value="1"/>
</dbReference>
<dbReference type="PANTHER" id="PTHR44757">
    <property type="entry name" value="DIGUANYLATE CYCLASE DGCP"/>
    <property type="match status" value="1"/>
</dbReference>
<evidence type="ECO:0000313" key="3">
    <source>
        <dbReference type="EMBL" id="OPX49346.1"/>
    </source>
</evidence>
<accession>A0A1V4SXR5</accession>
<dbReference type="CDD" id="cd01948">
    <property type="entry name" value="EAL"/>
    <property type="match status" value="1"/>
</dbReference>
<dbReference type="CDD" id="cd01949">
    <property type="entry name" value="GGDEF"/>
    <property type="match status" value="1"/>
</dbReference>
<dbReference type="RefSeq" id="WP_080022045.1">
    <property type="nucleotide sequence ID" value="NZ_LTAY01000025.1"/>
</dbReference>